<gene>
    <name evidence="1" type="ORF">MRX98_13890</name>
</gene>
<evidence type="ECO:0000313" key="1">
    <source>
        <dbReference type="EMBL" id="MCJ8501670.1"/>
    </source>
</evidence>
<sequence>MPFEPGEKLTYVLRWENVPAGTASLEVMPLTTINGEAAYHFVMTVQSNRFIDLFYKVRDRLDAYADLDMTRSLHFTKKQHEGSHRRDEIVRFDWAAGEAHYSNFGEKKPPISLQEGSFDPLSAFYFTRTTPLTPGEEVQRPVTDGKKNVIGRLTIRERETITLQDGRSFDTYRVEPEMRHIGGVFKESDDARLELWLTADDRRIPVRIRSKVVIGHFIGELVSTEDGDSQSRTAAAHSR</sequence>
<name>A0AA41R5Y0_9BACT</name>
<keyword evidence="2" id="KW-1185">Reference proteome</keyword>
<dbReference type="Pfam" id="PF11306">
    <property type="entry name" value="DUF3108"/>
    <property type="match status" value="1"/>
</dbReference>
<evidence type="ECO:0000313" key="2">
    <source>
        <dbReference type="Proteomes" id="UP001165427"/>
    </source>
</evidence>
<organism evidence="1 2">
    <name type="scientific">Desulfatitalea alkaliphila</name>
    <dbReference type="NCBI Taxonomy" id="2929485"/>
    <lineage>
        <taxon>Bacteria</taxon>
        <taxon>Pseudomonadati</taxon>
        <taxon>Thermodesulfobacteriota</taxon>
        <taxon>Desulfobacteria</taxon>
        <taxon>Desulfobacterales</taxon>
        <taxon>Desulfosarcinaceae</taxon>
        <taxon>Desulfatitalea</taxon>
    </lineage>
</organism>
<accession>A0AA41R5Y0</accession>
<dbReference type="InterPro" id="IPR021457">
    <property type="entry name" value="DUF3108"/>
</dbReference>
<proteinExistence type="predicted"/>
<comment type="caution">
    <text evidence="1">The sequence shown here is derived from an EMBL/GenBank/DDBJ whole genome shotgun (WGS) entry which is preliminary data.</text>
</comment>
<protein>
    <submittedName>
        <fullName evidence="1">DUF3108 domain-containing protein</fullName>
    </submittedName>
</protein>
<dbReference type="RefSeq" id="WP_246910228.1">
    <property type="nucleotide sequence ID" value="NZ_JALJRB010000016.1"/>
</dbReference>
<reference evidence="1" key="1">
    <citation type="submission" date="2022-04" db="EMBL/GenBank/DDBJ databases">
        <title>Desulfatitalea alkaliphila sp. nov., a novel anaerobic sulfate-reducing bacterium isolated from terrestrial mud volcano, Taman Peninsula, Russia.</title>
        <authorList>
            <person name="Khomyakova M.A."/>
            <person name="Merkel A.Y."/>
            <person name="Slobodkin A.I."/>
        </authorList>
    </citation>
    <scope>NUCLEOTIDE SEQUENCE</scope>
    <source>
        <strain evidence="1">M08but</strain>
    </source>
</reference>
<dbReference type="Proteomes" id="UP001165427">
    <property type="component" value="Unassembled WGS sequence"/>
</dbReference>
<dbReference type="AlphaFoldDB" id="A0AA41R5Y0"/>
<dbReference type="EMBL" id="JALJRB010000016">
    <property type="protein sequence ID" value="MCJ8501670.1"/>
    <property type="molecule type" value="Genomic_DNA"/>
</dbReference>